<feature type="compositionally biased region" description="Basic and acidic residues" evidence="6">
    <location>
        <begin position="714"/>
        <end position="731"/>
    </location>
</feature>
<evidence type="ECO:0000256" key="2">
    <source>
        <dbReference type="ARBA" id="ARBA00022692"/>
    </source>
</evidence>
<feature type="transmembrane region" description="Helical" evidence="7">
    <location>
        <begin position="188"/>
        <end position="209"/>
    </location>
</feature>
<evidence type="ECO:0000256" key="8">
    <source>
        <dbReference type="SAM" id="SignalP"/>
    </source>
</evidence>
<organism evidence="10 11">
    <name type="scientific">Rhizoctonia solani</name>
    <dbReference type="NCBI Taxonomy" id="456999"/>
    <lineage>
        <taxon>Eukaryota</taxon>
        <taxon>Fungi</taxon>
        <taxon>Dikarya</taxon>
        <taxon>Basidiomycota</taxon>
        <taxon>Agaricomycotina</taxon>
        <taxon>Agaricomycetes</taxon>
        <taxon>Cantharellales</taxon>
        <taxon>Ceratobasidiaceae</taxon>
        <taxon>Rhizoctonia</taxon>
    </lineage>
</organism>
<feature type="chain" id="PRO_5034247182" description="TM7S3/TM198-like domain-containing protein" evidence="8">
    <location>
        <begin position="24"/>
        <end position="905"/>
    </location>
</feature>
<evidence type="ECO:0000313" key="11">
    <source>
        <dbReference type="Proteomes" id="UP000663853"/>
    </source>
</evidence>
<feature type="transmembrane region" description="Helical" evidence="7">
    <location>
        <begin position="326"/>
        <end position="347"/>
    </location>
</feature>
<dbReference type="GO" id="GO:0016020">
    <property type="term" value="C:membrane"/>
    <property type="evidence" value="ECO:0007669"/>
    <property type="project" value="UniProtKB-SubCell"/>
</dbReference>
<evidence type="ECO:0000313" key="10">
    <source>
        <dbReference type="EMBL" id="CAE6463388.1"/>
    </source>
</evidence>
<feature type="signal peptide" evidence="8">
    <location>
        <begin position="1"/>
        <end position="23"/>
    </location>
</feature>
<dbReference type="Proteomes" id="UP000663853">
    <property type="component" value="Unassembled WGS sequence"/>
</dbReference>
<dbReference type="PANTHER" id="PTHR39469">
    <property type="entry name" value="CHROMOSOME 1, WHOLE GENOME SHOTGUN SEQUENCE"/>
    <property type="match status" value="1"/>
</dbReference>
<feature type="transmembrane region" description="Helical" evidence="7">
    <location>
        <begin position="240"/>
        <end position="260"/>
    </location>
</feature>
<comment type="caution">
    <text evidence="10">The sequence shown here is derived from an EMBL/GenBank/DDBJ whole genome shotgun (WGS) entry which is preliminary data.</text>
</comment>
<keyword evidence="3 7" id="KW-1133">Transmembrane helix</keyword>
<keyword evidence="5" id="KW-0175">Coiled coil</keyword>
<comment type="subcellular location">
    <subcellularLocation>
        <location evidence="1">Membrane</location>
        <topology evidence="1">Multi-pass membrane protein</topology>
    </subcellularLocation>
</comment>
<evidence type="ECO:0000256" key="3">
    <source>
        <dbReference type="ARBA" id="ARBA00022989"/>
    </source>
</evidence>
<feature type="compositionally biased region" description="Basic and acidic residues" evidence="6">
    <location>
        <begin position="820"/>
        <end position="839"/>
    </location>
</feature>
<evidence type="ECO:0000259" key="9">
    <source>
        <dbReference type="Pfam" id="PF13886"/>
    </source>
</evidence>
<proteinExistence type="predicted"/>
<dbReference type="EMBL" id="CAJMXA010001560">
    <property type="protein sequence ID" value="CAE6463388.1"/>
    <property type="molecule type" value="Genomic_DNA"/>
</dbReference>
<feature type="transmembrane region" description="Helical" evidence="7">
    <location>
        <begin position="128"/>
        <end position="147"/>
    </location>
</feature>
<feature type="domain" description="TM7S3/TM198-like" evidence="9">
    <location>
        <begin position="132"/>
        <end position="341"/>
    </location>
</feature>
<feature type="transmembrane region" description="Helical" evidence="7">
    <location>
        <begin position="154"/>
        <end position="176"/>
    </location>
</feature>
<feature type="region of interest" description="Disordered" evidence="6">
    <location>
        <begin position="390"/>
        <end position="425"/>
    </location>
</feature>
<evidence type="ECO:0000256" key="6">
    <source>
        <dbReference type="SAM" id="MobiDB-lite"/>
    </source>
</evidence>
<feature type="coiled-coil region" evidence="5">
    <location>
        <begin position="506"/>
        <end position="533"/>
    </location>
</feature>
<evidence type="ECO:0000256" key="4">
    <source>
        <dbReference type="ARBA" id="ARBA00023136"/>
    </source>
</evidence>
<protein>
    <recommendedName>
        <fullName evidence="9">TM7S3/TM198-like domain-containing protein</fullName>
    </recommendedName>
</protein>
<reference evidence="10" key="1">
    <citation type="submission" date="2021-01" db="EMBL/GenBank/DDBJ databases">
        <authorList>
            <person name="Kaushik A."/>
        </authorList>
    </citation>
    <scope>NUCLEOTIDE SEQUENCE</scope>
    <source>
        <strain evidence="10">AG6-10EEA</strain>
    </source>
</reference>
<feature type="compositionally biased region" description="Polar residues" evidence="6">
    <location>
        <begin position="395"/>
        <end position="405"/>
    </location>
</feature>
<evidence type="ECO:0000256" key="5">
    <source>
        <dbReference type="SAM" id="Coils"/>
    </source>
</evidence>
<keyword evidence="8" id="KW-0732">Signal</keyword>
<name>A0A8H3GS60_9AGAM</name>
<evidence type="ECO:0000256" key="7">
    <source>
        <dbReference type="SAM" id="Phobius"/>
    </source>
</evidence>
<gene>
    <name evidence="10" type="ORF">RDB_LOCUS64490</name>
</gene>
<dbReference type="AlphaFoldDB" id="A0A8H3GS60"/>
<feature type="transmembrane region" description="Helical" evidence="7">
    <location>
        <begin position="216"/>
        <end position="234"/>
    </location>
</feature>
<feature type="transmembrane region" description="Helical" evidence="7">
    <location>
        <begin position="296"/>
        <end position="314"/>
    </location>
</feature>
<accession>A0A8H3GS60</accession>
<sequence length="905" mass="97721">MYLPLRALAAAGLAALGLPAVVAQGTSSSASLASGANTNTNSVSSTNSIASQSATVTFTDVSTVVPILTTQAVSRTTSSVQTLSSVATVVRVSYTLTPSSTLASATSAAASATSTPFPHLDTRVDPTFGVLGALLILTGLPTAFWGHKNRWSSFFLIGFYTLALTTIVLILKFGVLDAINPPSKTVRGMFLLASAVAGVMGGGLCIFFWKHTRYFIGAWGGFALALWIQCFREGGLVRQIAYRWIFYVGCAVVGFILCTIPKIHYNILLISTAVVGASATILGVDCYTTAGLKEFYLWNLGFMRLFPVFYDIGMPYPLYQTMQIELGLIAAVALMGGAVQFRMLGLLKRRLLEINQEQRKREEDAEIAAAERLGAFDEQLEEWEKQHGNLAGRDFSSSGKLTPTATADGGRPSSQFSLLNGPKSAGLATTPGARSGDYFAVPLQSPKTATIATPEQPIVNGISGRPQSIGALPVLDLGTDDLAGGAGGVKRDSIARMEDIIKPSEDTAAARRREELRAEIEALKKNISQLKSETTGSVNRPPSLLLDTDAGRTRTVSFDALGASRPRSAPLEPPPETEWDKYVRERKLFTPPSGVTPPIPSGTINGRPMTVMIPEAVADAVEMRRRRESMLEMGKLEEAVAAAGIPSRHTRSRTISGGAQLDLPGGSPPEGRQGQDRPTHTRQHSHGPPAILPPRKSMSPGPRPTDNSGRPRVKTYEEMQERHREKMHALQEPLRRAEAELAELENAKGRWERSIQVERQVMERREAERRAAYERKLAEEAGKPSKAGVGNRISKLFGAEKVKAQPQPAPAPALESESTGEEKTRPPREKQPEPGHSIRDSAAAKVAAWQAYQELAVNDTGRPSTDRRRSGDGHRRQHSRQSSGPFMPGHARQSSGRMQHHAAPN</sequence>
<keyword evidence="4 7" id="KW-0472">Membrane</keyword>
<keyword evidence="2 7" id="KW-0812">Transmembrane</keyword>
<feature type="compositionally biased region" description="Basic and acidic residues" evidence="6">
    <location>
        <begin position="864"/>
        <end position="874"/>
    </location>
</feature>
<dbReference type="Pfam" id="PF13886">
    <property type="entry name" value="TM7S3_TM198"/>
    <property type="match status" value="1"/>
</dbReference>
<dbReference type="InterPro" id="IPR025256">
    <property type="entry name" value="TM7S3/TM198-like_dom"/>
</dbReference>
<feature type="region of interest" description="Disordered" evidence="6">
    <location>
        <begin position="642"/>
        <end position="731"/>
    </location>
</feature>
<dbReference type="PANTHER" id="PTHR39469:SF1">
    <property type="entry name" value="DUF4203 DOMAIN-CONTAINING PROTEIN"/>
    <property type="match status" value="1"/>
</dbReference>
<feature type="region of interest" description="Disordered" evidence="6">
    <location>
        <begin position="798"/>
        <end position="905"/>
    </location>
</feature>
<feature type="transmembrane region" description="Helical" evidence="7">
    <location>
        <begin position="267"/>
        <end position="290"/>
    </location>
</feature>
<evidence type="ECO:0000256" key="1">
    <source>
        <dbReference type="ARBA" id="ARBA00004141"/>
    </source>
</evidence>